<proteinExistence type="predicted"/>
<evidence type="ECO:0000256" key="1">
    <source>
        <dbReference type="SAM" id="MobiDB-lite"/>
    </source>
</evidence>
<evidence type="ECO:0000313" key="3">
    <source>
        <dbReference type="RefSeq" id="XP_035657653.1"/>
    </source>
</evidence>
<evidence type="ECO:0000313" key="2">
    <source>
        <dbReference type="Proteomes" id="UP000001554"/>
    </source>
</evidence>
<dbReference type="GeneID" id="118403190"/>
<protein>
    <submittedName>
        <fullName evidence="3">Uncharacterized protein LOC118403190</fullName>
    </submittedName>
</protein>
<dbReference type="Proteomes" id="UP000001554">
    <property type="component" value="Chromosome 16"/>
</dbReference>
<dbReference type="AlphaFoldDB" id="A0A9J7KFF1"/>
<reference evidence="3" key="2">
    <citation type="submission" date="2025-08" db="UniProtKB">
        <authorList>
            <consortium name="RefSeq"/>
        </authorList>
    </citation>
    <scope>IDENTIFICATION</scope>
    <source>
        <strain evidence="3">S238N-H82</strain>
        <tissue evidence="3">Testes</tissue>
    </source>
</reference>
<gene>
    <name evidence="3" type="primary">LOC118403190</name>
</gene>
<feature type="compositionally biased region" description="Basic and acidic residues" evidence="1">
    <location>
        <begin position="50"/>
        <end position="64"/>
    </location>
</feature>
<feature type="compositionally biased region" description="Basic residues" evidence="1">
    <location>
        <begin position="1"/>
        <end position="30"/>
    </location>
</feature>
<sequence>MPGHRKKTRRHLVLTLGKKGRRDRKRKRPGHGSQESGVSPTKRANVSSTRSEEERDAASGERAEAASLLSDPAGLGSEEESEAASDDRSQATSIEEETETASGDRAEASTV</sequence>
<dbReference type="KEGG" id="bfo:118403190"/>
<dbReference type="RefSeq" id="XP_035657653.1">
    <property type="nucleotide sequence ID" value="XM_035801760.1"/>
</dbReference>
<feature type="compositionally biased region" description="Basic and acidic residues" evidence="1">
    <location>
        <begin position="102"/>
        <end position="111"/>
    </location>
</feature>
<reference evidence="2" key="1">
    <citation type="journal article" date="2020" name="Nat. Ecol. Evol.">
        <title>Deeply conserved synteny resolves early events in vertebrate evolution.</title>
        <authorList>
            <person name="Simakov O."/>
            <person name="Marletaz F."/>
            <person name="Yue J.X."/>
            <person name="O'Connell B."/>
            <person name="Jenkins J."/>
            <person name="Brandt A."/>
            <person name="Calef R."/>
            <person name="Tung C.H."/>
            <person name="Huang T.K."/>
            <person name="Schmutz J."/>
            <person name="Satoh N."/>
            <person name="Yu J.K."/>
            <person name="Putnam N.H."/>
            <person name="Green R.E."/>
            <person name="Rokhsar D.S."/>
        </authorList>
    </citation>
    <scope>NUCLEOTIDE SEQUENCE [LARGE SCALE GENOMIC DNA]</scope>
    <source>
        <strain evidence="2">S238N-H82</strain>
    </source>
</reference>
<organism evidence="2 3">
    <name type="scientific">Branchiostoma floridae</name>
    <name type="common">Florida lancelet</name>
    <name type="synonym">Amphioxus</name>
    <dbReference type="NCBI Taxonomy" id="7739"/>
    <lineage>
        <taxon>Eukaryota</taxon>
        <taxon>Metazoa</taxon>
        <taxon>Chordata</taxon>
        <taxon>Cephalochordata</taxon>
        <taxon>Leptocardii</taxon>
        <taxon>Amphioxiformes</taxon>
        <taxon>Branchiostomatidae</taxon>
        <taxon>Branchiostoma</taxon>
    </lineage>
</organism>
<keyword evidence="2" id="KW-1185">Reference proteome</keyword>
<accession>A0A9J7KFF1</accession>
<feature type="region of interest" description="Disordered" evidence="1">
    <location>
        <begin position="1"/>
        <end position="111"/>
    </location>
</feature>
<feature type="compositionally biased region" description="Polar residues" evidence="1">
    <location>
        <begin position="33"/>
        <end position="49"/>
    </location>
</feature>
<name>A0A9J7KFF1_BRAFL</name>